<name>H7FNI2_FLAFP</name>
<dbReference type="Proteomes" id="UP000005566">
    <property type="component" value="Unassembled WGS sequence"/>
</dbReference>
<evidence type="ECO:0000313" key="1">
    <source>
        <dbReference type="EMBL" id="EIA09971.1"/>
    </source>
</evidence>
<dbReference type="EMBL" id="AHKF01000010">
    <property type="protein sequence ID" value="EIA09971.1"/>
    <property type="molecule type" value="Genomic_DNA"/>
</dbReference>
<evidence type="ECO:0000313" key="2">
    <source>
        <dbReference type="Proteomes" id="UP000005566"/>
    </source>
</evidence>
<proteinExistence type="predicted"/>
<organism evidence="1 2">
    <name type="scientific">Flavobacterium frigoris (strain PS1)</name>
    <dbReference type="NCBI Taxonomy" id="1086011"/>
    <lineage>
        <taxon>Bacteria</taxon>
        <taxon>Pseudomonadati</taxon>
        <taxon>Bacteroidota</taxon>
        <taxon>Flavobacteriia</taxon>
        <taxon>Flavobacteriales</taxon>
        <taxon>Flavobacteriaceae</taxon>
        <taxon>Flavobacterium</taxon>
    </lineage>
</organism>
<keyword evidence="2" id="KW-1185">Reference proteome</keyword>
<comment type="caution">
    <text evidence="1">The sequence shown here is derived from an EMBL/GenBank/DDBJ whole genome shotgun (WGS) entry which is preliminary data.</text>
</comment>
<reference evidence="1 2" key="1">
    <citation type="journal article" date="2014" name="Acta Crystallogr. D">
        <title>Structure-based characterization and antifreeze properties of a hyperactive ice-binding protein from the Antarctic bacterium Flavobacterium frigoris PS1.</title>
        <authorList>
            <person name="Do H."/>
            <person name="Kim S.J."/>
            <person name="Kim H.J."/>
            <person name="Lee J.H."/>
        </authorList>
    </citation>
    <scope>NUCLEOTIDE SEQUENCE [LARGE SCALE GENOMIC DNA]</scope>
    <source>
        <strain evidence="1 2">PS1</strain>
    </source>
</reference>
<protein>
    <submittedName>
        <fullName evidence="1">Uncharacterized protein</fullName>
    </submittedName>
</protein>
<gene>
    <name evidence="1" type="ORF">HJ01_00653</name>
</gene>
<sequence>MFIIENIKLLDTAGLTTAITSRFTSIYGVINNFDNYIKYW</sequence>
<accession>H7FNI2</accession>
<dbReference type="AlphaFoldDB" id="H7FNI2"/>